<keyword evidence="1" id="KW-0732">Signal</keyword>
<reference evidence="2 3" key="1">
    <citation type="submission" date="2022-05" db="EMBL/GenBank/DDBJ databases">
        <authorList>
            <person name="Park J.-S."/>
        </authorList>
    </citation>
    <scope>NUCLEOTIDE SEQUENCE [LARGE SCALE GENOMIC DNA]</scope>
    <source>
        <strain evidence="2 3">2012CJ34-2</strain>
    </source>
</reference>
<feature type="signal peptide" evidence="1">
    <location>
        <begin position="1"/>
        <end position="26"/>
    </location>
</feature>
<evidence type="ECO:0000313" key="2">
    <source>
        <dbReference type="EMBL" id="MCL6268921.1"/>
    </source>
</evidence>
<dbReference type="Gene3D" id="3.40.50.1110">
    <property type="entry name" value="SGNH hydrolase"/>
    <property type="match status" value="1"/>
</dbReference>
<feature type="chain" id="PRO_5047332247" evidence="1">
    <location>
        <begin position="27"/>
        <end position="588"/>
    </location>
</feature>
<dbReference type="RefSeq" id="WP_249697754.1">
    <property type="nucleotide sequence ID" value="NZ_JAMFLX010000003.1"/>
</dbReference>
<sequence length="588" mass="65660">MSRPSARKAKALLLPLTLSVAIIALAKDPEISPPIPAQPVPWRPHKIVVFGDSLSDSNGDSYHPAESALSTFNLLKTLRGEVITLPDGTTRYPMDLAKIIGRQTTLDNIQANFDLTVKEILRKSEAKGYLGRLLDKVKTRIVEGLGHILVNVLEAMDASEDRIDKAVLKPLNRASRWIEGRLEKMDKDSTERSLFQSLGKQVSYLINFIEKDLANVILDAGDDQLIKITSKFADKIPLVPDPNYYIPGKWTTTTEVDQVWVEYLHKMMSTQDHKVTLDNRAMAGSWTLCAQDKAESLHIISELTDGITGGATMFFQGSLIPPCEGLIVQSYLNERRNIFAQEHGHTPNPGDVLIEDDTLVVFFNSANDFLNKWSDPDEVAQEHARDVWKILDAGARRVAVVLLPDISDTPRYHPDPSKPKDKESLHISNLIQKYNTSLIMRLNLLREQYHGDNGYQLVTVDGARMFKELLKEDRWDVSHPILDIAVPGTDGPVERASAADSAQPDNFVLRELKKNKGFADTFHIKGMNIQPEQSKTKFFADSVHPSSDAHYAIAAKACVIMQKQFAVPCSPDNYTFEQAKADKGKKSS</sequence>
<name>A0ABT0PCH1_9GAMM</name>
<organism evidence="2 3">
    <name type="scientific">Parendozoicomonas callyspongiae</name>
    <dbReference type="NCBI Taxonomy" id="2942213"/>
    <lineage>
        <taxon>Bacteria</taxon>
        <taxon>Pseudomonadati</taxon>
        <taxon>Pseudomonadota</taxon>
        <taxon>Gammaproteobacteria</taxon>
        <taxon>Oceanospirillales</taxon>
        <taxon>Endozoicomonadaceae</taxon>
        <taxon>Parendozoicomonas</taxon>
    </lineage>
</organism>
<protein>
    <submittedName>
        <fullName evidence="2">SGNH/GDSL hydrolase family protein</fullName>
    </submittedName>
</protein>
<accession>A0ABT0PCH1</accession>
<keyword evidence="3" id="KW-1185">Reference proteome</keyword>
<gene>
    <name evidence="2" type="ORF">M3P05_03010</name>
</gene>
<dbReference type="SUPFAM" id="SSF52266">
    <property type="entry name" value="SGNH hydrolase"/>
    <property type="match status" value="1"/>
</dbReference>
<evidence type="ECO:0000256" key="1">
    <source>
        <dbReference type="SAM" id="SignalP"/>
    </source>
</evidence>
<dbReference type="EMBL" id="JAMFLX010000003">
    <property type="protein sequence ID" value="MCL6268921.1"/>
    <property type="molecule type" value="Genomic_DNA"/>
</dbReference>
<dbReference type="Proteomes" id="UP001203338">
    <property type="component" value="Unassembled WGS sequence"/>
</dbReference>
<dbReference type="InterPro" id="IPR036514">
    <property type="entry name" value="SGNH_hydro_sf"/>
</dbReference>
<comment type="caution">
    <text evidence="2">The sequence shown here is derived from an EMBL/GenBank/DDBJ whole genome shotgun (WGS) entry which is preliminary data.</text>
</comment>
<keyword evidence="2" id="KW-0378">Hydrolase</keyword>
<proteinExistence type="predicted"/>
<dbReference type="GO" id="GO:0016787">
    <property type="term" value="F:hydrolase activity"/>
    <property type="evidence" value="ECO:0007669"/>
    <property type="project" value="UniProtKB-KW"/>
</dbReference>
<evidence type="ECO:0000313" key="3">
    <source>
        <dbReference type="Proteomes" id="UP001203338"/>
    </source>
</evidence>